<comment type="caution">
    <text evidence="4">The sequence shown here is derived from an EMBL/GenBank/DDBJ whole genome shotgun (WGS) entry which is preliminary data.</text>
</comment>
<dbReference type="STRING" id="1409788.NC99_19860"/>
<name>A0A0L8V9K7_9BACT</name>
<dbReference type="Pfam" id="PF12850">
    <property type="entry name" value="Metallophos_2"/>
    <property type="match status" value="1"/>
</dbReference>
<keyword evidence="5" id="KW-1185">Reference proteome</keyword>
<evidence type="ECO:0000313" key="4">
    <source>
        <dbReference type="EMBL" id="KOH45124.1"/>
    </source>
</evidence>
<dbReference type="EC" id="3.1.4.-" evidence="2"/>
<protein>
    <recommendedName>
        <fullName evidence="2">Phosphoesterase</fullName>
        <ecNumber evidence="2">3.1.4.-</ecNumber>
    </recommendedName>
</protein>
<reference evidence="5" key="1">
    <citation type="submission" date="2015-07" db="EMBL/GenBank/DDBJ databases">
        <title>Genome sequencing of Sunxiuqinia dokdonensis strain SK.</title>
        <authorList>
            <person name="Ahn S."/>
            <person name="Kim B.-C."/>
        </authorList>
    </citation>
    <scope>NUCLEOTIDE SEQUENCE [LARGE SCALE GENOMIC DNA]</scope>
    <source>
        <strain evidence="5">SK</strain>
    </source>
</reference>
<proteinExistence type="inferred from homology"/>
<dbReference type="Gene3D" id="3.60.21.10">
    <property type="match status" value="1"/>
</dbReference>
<dbReference type="RefSeq" id="WP_053182610.1">
    <property type="nucleotide sequence ID" value="NZ_LGIA01000148.1"/>
</dbReference>
<dbReference type="PATRIC" id="fig|1409788.3.peg.2054"/>
<dbReference type="GO" id="GO:0016787">
    <property type="term" value="F:hydrolase activity"/>
    <property type="evidence" value="ECO:0007669"/>
    <property type="project" value="UniProtKB-UniRule"/>
</dbReference>
<dbReference type="AlphaFoldDB" id="A0A0L8V9K7"/>
<dbReference type="GO" id="GO:0046872">
    <property type="term" value="F:metal ion binding"/>
    <property type="evidence" value="ECO:0007669"/>
    <property type="project" value="UniProtKB-KW"/>
</dbReference>
<evidence type="ECO:0000259" key="3">
    <source>
        <dbReference type="Pfam" id="PF12850"/>
    </source>
</evidence>
<dbReference type="InterPro" id="IPR024654">
    <property type="entry name" value="Calcineurin-like_PHP_lpxH"/>
</dbReference>
<organism evidence="4 5">
    <name type="scientific">Sunxiuqinia dokdonensis</name>
    <dbReference type="NCBI Taxonomy" id="1409788"/>
    <lineage>
        <taxon>Bacteria</taxon>
        <taxon>Pseudomonadati</taxon>
        <taxon>Bacteroidota</taxon>
        <taxon>Bacteroidia</taxon>
        <taxon>Marinilabiliales</taxon>
        <taxon>Prolixibacteraceae</taxon>
        <taxon>Sunxiuqinia</taxon>
    </lineage>
</organism>
<sequence length="169" mass="19288">MKRIGLLSDTHGTLSERIIRFFKEVDEIWHAGDIGTEEVADKLLSLKPLRAVYGNIDGHVLRRMYPENVRFFCEEVDVLMTHIGGYPGRYDPRIKKMIYSSPPQLFISGHSHILKIIHDKKINCLHINPGAAGNNGFHHVCTAVRFKIDGGNIKDLEVLEFERAKLKIE</sequence>
<dbReference type="SUPFAM" id="SSF56300">
    <property type="entry name" value="Metallo-dependent phosphatases"/>
    <property type="match status" value="1"/>
</dbReference>
<gene>
    <name evidence="4" type="ORF">NC99_19860</name>
</gene>
<dbReference type="OrthoDB" id="9785951at2"/>
<comment type="similarity">
    <text evidence="1 2">Belongs to the metallophosphoesterase superfamily. YfcE family.</text>
</comment>
<evidence type="ECO:0000256" key="1">
    <source>
        <dbReference type="ARBA" id="ARBA00008950"/>
    </source>
</evidence>
<keyword evidence="2" id="KW-0479">Metal-binding</keyword>
<evidence type="ECO:0000256" key="2">
    <source>
        <dbReference type="RuleBase" id="RU362039"/>
    </source>
</evidence>
<accession>A0A0L8V9K7</accession>
<comment type="cofactor">
    <cofactor evidence="2">
        <name>a divalent metal cation</name>
        <dbReference type="ChEBI" id="CHEBI:60240"/>
    </cofactor>
</comment>
<dbReference type="NCBIfam" id="TIGR00040">
    <property type="entry name" value="yfcE"/>
    <property type="match status" value="1"/>
</dbReference>
<dbReference type="InterPro" id="IPR000979">
    <property type="entry name" value="Phosphodiesterase_MJ0936/Vps29"/>
</dbReference>
<dbReference type="EMBL" id="LGIA01000148">
    <property type="protein sequence ID" value="KOH45124.1"/>
    <property type="molecule type" value="Genomic_DNA"/>
</dbReference>
<evidence type="ECO:0000313" key="5">
    <source>
        <dbReference type="Proteomes" id="UP000036958"/>
    </source>
</evidence>
<dbReference type="Proteomes" id="UP000036958">
    <property type="component" value="Unassembled WGS sequence"/>
</dbReference>
<dbReference type="InterPro" id="IPR029052">
    <property type="entry name" value="Metallo-depent_PP-like"/>
</dbReference>
<feature type="domain" description="Calcineurin-like phosphoesterase" evidence="3">
    <location>
        <begin position="3"/>
        <end position="149"/>
    </location>
</feature>